<dbReference type="Pfam" id="PF09686">
    <property type="entry name" value="Plasmid_RAQPRD"/>
    <property type="match status" value="1"/>
</dbReference>
<comment type="caution">
    <text evidence="3">The sequence shown here is derived from an EMBL/GenBank/DDBJ whole genome shotgun (WGS) entry which is preliminary data.</text>
</comment>
<feature type="signal peptide" evidence="2">
    <location>
        <begin position="1"/>
        <end position="41"/>
    </location>
</feature>
<dbReference type="AlphaFoldDB" id="A0AAX1WQX5"/>
<dbReference type="RefSeq" id="WP_123676688.1">
    <property type="nucleotide sequence ID" value="NZ_RJVL01000008.1"/>
</dbReference>
<feature type="chain" id="PRO_5043623351" evidence="2">
    <location>
        <begin position="42"/>
        <end position="118"/>
    </location>
</feature>
<evidence type="ECO:0000256" key="1">
    <source>
        <dbReference type="SAM" id="MobiDB-lite"/>
    </source>
</evidence>
<feature type="region of interest" description="Disordered" evidence="1">
    <location>
        <begin position="96"/>
        <end position="118"/>
    </location>
</feature>
<reference evidence="3 4" key="1">
    <citation type="submission" date="2018-11" db="EMBL/GenBank/DDBJ databases">
        <title>Genomic Encyclopedia of Type Strains, Phase IV (KMG-IV): sequencing the most valuable type-strain genomes for metagenomic binning, comparative biology and taxonomic classification.</title>
        <authorList>
            <person name="Goeker M."/>
        </authorList>
    </citation>
    <scope>NUCLEOTIDE SEQUENCE [LARGE SCALE GENOMIC DNA]</scope>
    <source>
        <strain evidence="3 4">DSM 15985</strain>
    </source>
</reference>
<sequence>MSQAIPTNAGQPGASAAARVRRAWLLALFVAAGLAAQGAQAGDDDSERENLARIAHEIARLQAQVSAAAQDAPTGQRVKFRYDWLQRDLQMLREGVEHHADAARQPRPVPPLRGDYRQ</sequence>
<evidence type="ECO:0000313" key="3">
    <source>
        <dbReference type="EMBL" id="ROR39680.1"/>
    </source>
</evidence>
<dbReference type="InterPro" id="IPR019110">
    <property type="entry name" value="Uncharacterised_RAQPRD"/>
</dbReference>
<keyword evidence="2" id="KW-0732">Signal</keyword>
<protein>
    <submittedName>
        <fullName evidence="3">RAQPRD family integrative conjugative element protein</fullName>
    </submittedName>
</protein>
<dbReference type="Proteomes" id="UP000271868">
    <property type="component" value="Unassembled WGS sequence"/>
</dbReference>
<name>A0AAX1WQX5_9BURK</name>
<evidence type="ECO:0000313" key="4">
    <source>
        <dbReference type="Proteomes" id="UP000271868"/>
    </source>
</evidence>
<keyword evidence="4" id="KW-1185">Reference proteome</keyword>
<accession>A0AAX1WQX5</accession>
<dbReference type="EMBL" id="RJVL01000008">
    <property type="protein sequence ID" value="ROR39680.1"/>
    <property type="molecule type" value="Genomic_DNA"/>
</dbReference>
<gene>
    <name evidence="3" type="ORF">EDC60_3175</name>
</gene>
<organism evidence="3 4">
    <name type="scientific">Diaphorobacter nitroreducens</name>
    <dbReference type="NCBI Taxonomy" id="164759"/>
    <lineage>
        <taxon>Bacteria</taxon>
        <taxon>Pseudomonadati</taxon>
        <taxon>Pseudomonadota</taxon>
        <taxon>Betaproteobacteria</taxon>
        <taxon>Burkholderiales</taxon>
        <taxon>Comamonadaceae</taxon>
        <taxon>Diaphorobacter</taxon>
    </lineage>
</organism>
<evidence type="ECO:0000256" key="2">
    <source>
        <dbReference type="SAM" id="SignalP"/>
    </source>
</evidence>
<proteinExistence type="predicted"/>